<dbReference type="Pfam" id="PF02653">
    <property type="entry name" value="BPD_transp_2"/>
    <property type="match status" value="1"/>
</dbReference>
<keyword evidence="5" id="KW-0997">Cell inner membrane</keyword>
<keyword evidence="7 9" id="KW-1133">Transmembrane helix</keyword>
<feature type="transmembrane region" description="Helical" evidence="9">
    <location>
        <begin position="69"/>
        <end position="86"/>
    </location>
</feature>
<evidence type="ECO:0000313" key="10">
    <source>
        <dbReference type="EMBL" id="MBC9131634.1"/>
    </source>
</evidence>
<feature type="transmembrane region" description="Helical" evidence="9">
    <location>
        <begin position="268"/>
        <end position="301"/>
    </location>
</feature>
<feature type="transmembrane region" description="Helical" evidence="9">
    <location>
        <begin position="36"/>
        <end position="57"/>
    </location>
</feature>
<keyword evidence="6 9" id="KW-0812">Transmembrane</keyword>
<proteinExistence type="inferred from homology"/>
<evidence type="ECO:0000256" key="7">
    <source>
        <dbReference type="ARBA" id="ARBA00022989"/>
    </source>
</evidence>
<feature type="transmembrane region" description="Helical" evidence="9">
    <location>
        <begin position="313"/>
        <end position="332"/>
    </location>
</feature>
<dbReference type="InterPro" id="IPR001851">
    <property type="entry name" value="ABC_transp_permease"/>
</dbReference>
<keyword evidence="4" id="KW-1003">Cell membrane</keyword>
<reference evidence="10 11" key="1">
    <citation type="submission" date="2020-06" db="EMBL/GenBank/DDBJ databases">
        <title>Frischella cerana isolated from Apis cerana gut homogenate.</title>
        <authorList>
            <person name="Wolter L.A."/>
            <person name="Suenami S."/>
            <person name="Miyazaki R."/>
        </authorList>
    </citation>
    <scope>NUCLEOTIDE SEQUENCE [LARGE SCALE GENOMIC DNA]</scope>
    <source>
        <strain evidence="10 11">Ac13</strain>
    </source>
</reference>
<keyword evidence="3" id="KW-0813">Transport</keyword>
<organism evidence="10 11">
    <name type="scientific">Frischella japonica</name>
    <dbReference type="NCBI Taxonomy" id="2741544"/>
    <lineage>
        <taxon>Bacteria</taxon>
        <taxon>Pseudomonadati</taxon>
        <taxon>Pseudomonadota</taxon>
        <taxon>Gammaproteobacteria</taxon>
        <taxon>Orbales</taxon>
        <taxon>Orbaceae</taxon>
        <taxon>Frischella</taxon>
    </lineage>
</organism>
<comment type="similarity">
    <text evidence="2">Belongs to the binding-protein-dependent transport system permease family. AraH/RbsC subfamily.</text>
</comment>
<keyword evidence="8 9" id="KW-0472">Membrane</keyword>
<feature type="transmembrane region" description="Helical" evidence="9">
    <location>
        <begin position="234"/>
        <end position="256"/>
    </location>
</feature>
<evidence type="ECO:0000256" key="9">
    <source>
        <dbReference type="SAM" id="Phobius"/>
    </source>
</evidence>
<protein>
    <submittedName>
        <fullName evidence="10">ABC transporter permease</fullName>
    </submittedName>
</protein>
<name>A0ABR7QZI9_9GAMM</name>
<dbReference type="Proteomes" id="UP000651208">
    <property type="component" value="Unassembled WGS sequence"/>
</dbReference>
<evidence type="ECO:0000256" key="1">
    <source>
        <dbReference type="ARBA" id="ARBA00004429"/>
    </source>
</evidence>
<sequence>MFSKPNNSLNSNHTSQYANTHNLIIKNFLDFFINNIGILIALILICIILAFSTPVFLTQDNMLSVLRQVSTNMCLALGMTLIIMLGGIDLSVGSIVAMAGTLTVGFISIGEMGIVPAILLGLLIGTLCGAANGAAIAYTGIPPFIVTLAMMMIARGIGFIYSGGQSIRIFDDNFTTIGTGYLGVIPYPVIYMFVFIVVMLIIVNRTRLGTYIYALGGNREAARLSGIPIKRVEIIVYTIAGFLAAFAGIVLAARMYSGQPSVAQGYEMDAIAACVLGGISMSGGIGRISGTILGVFVIGIINNGLNLLGVNSFWQLVAKGVIIFLAVYVDILKRKRSKSA</sequence>
<evidence type="ECO:0000256" key="8">
    <source>
        <dbReference type="ARBA" id="ARBA00023136"/>
    </source>
</evidence>
<dbReference type="PANTHER" id="PTHR32196:SF21">
    <property type="entry name" value="ABC TRANSPORTER PERMEASE PROTEIN YPHD-RELATED"/>
    <property type="match status" value="1"/>
</dbReference>
<evidence type="ECO:0000256" key="3">
    <source>
        <dbReference type="ARBA" id="ARBA00022448"/>
    </source>
</evidence>
<comment type="caution">
    <text evidence="10">The sequence shown here is derived from an EMBL/GenBank/DDBJ whole genome shotgun (WGS) entry which is preliminary data.</text>
</comment>
<comment type="subcellular location">
    <subcellularLocation>
        <location evidence="1">Cell inner membrane</location>
        <topology evidence="1">Multi-pass membrane protein</topology>
    </subcellularLocation>
</comment>
<evidence type="ECO:0000256" key="4">
    <source>
        <dbReference type="ARBA" id="ARBA00022475"/>
    </source>
</evidence>
<dbReference type="PANTHER" id="PTHR32196">
    <property type="entry name" value="ABC TRANSPORTER PERMEASE PROTEIN YPHD-RELATED-RELATED"/>
    <property type="match status" value="1"/>
</dbReference>
<keyword evidence="11" id="KW-1185">Reference proteome</keyword>
<accession>A0ABR7QZI9</accession>
<dbReference type="EMBL" id="JABURY010000019">
    <property type="protein sequence ID" value="MBC9131634.1"/>
    <property type="molecule type" value="Genomic_DNA"/>
</dbReference>
<dbReference type="CDD" id="cd06579">
    <property type="entry name" value="TM_PBP1_transp_AraH_like"/>
    <property type="match status" value="1"/>
</dbReference>
<evidence type="ECO:0000313" key="11">
    <source>
        <dbReference type="Proteomes" id="UP000651208"/>
    </source>
</evidence>
<gene>
    <name evidence="10" type="ORF">FcAc13_10000</name>
</gene>
<evidence type="ECO:0000256" key="6">
    <source>
        <dbReference type="ARBA" id="ARBA00022692"/>
    </source>
</evidence>
<feature type="transmembrane region" description="Helical" evidence="9">
    <location>
        <begin position="181"/>
        <end position="203"/>
    </location>
</feature>
<evidence type="ECO:0000256" key="5">
    <source>
        <dbReference type="ARBA" id="ARBA00022519"/>
    </source>
</evidence>
<feature type="transmembrane region" description="Helical" evidence="9">
    <location>
        <begin position="144"/>
        <end position="161"/>
    </location>
</feature>
<evidence type="ECO:0000256" key="2">
    <source>
        <dbReference type="ARBA" id="ARBA00007942"/>
    </source>
</evidence>